<reference evidence="1" key="1">
    <citation type="submission" date="2023-03" db="EMBL/GenBank/DDBJ databases">
        <title>Massive genome expansion in bonnet fungi (Mycena s.s.) driven by repeated elements and novel gene families across ecological guilds.</title>
        <authorList>
            <consortium name="Lawrence Berkeley National Laboratory"/>
            <person name="Harder C.B."/>
            <person name="Miyauchi S."/>
            <person name="Viragh M."/>
            <person name="Kuo A."/>
            <person name="Thoen E."/>
            <person name="Andreopoulos B."/>
            <person name="Lu D."/>
            <person name="Skrede I."/>
            <person name="Drula E."/>
            <person name="Henrissat B."/>
            <person name="Morin E."/>
            <person name="Kohler A."/>
            <person name="Barry K."/>
            <person name="LaButti K."/>
            <person name="Morin E."/>
            <person name="Salamov A."/>
            <person name="Lipzen A."/>
            <person name="Mereny Z."/>
            <person name="Hegedus B."/>
            <person name="Baldrian P."/>
            <person name="Stursova M."/>
            <person name="Weitz H."/>
            <person name="Taylor A."/>
            <person name="Grigoriev I.V."/>
            <person name="Nagy L.G."/>
            <person name="Martin F."/>
            <person name="Kauserud H."/>
        </authorList>
    </citation>
    <scope>NUCLEOTIDE SEQUENCE</scope>
    <source>
        <strain evidence="1">9144</strain>
    </source>
</reference>
<name>A0AAD6Y3G3_9AGAR</name>
<comment type="caution">
    <text evidence="1">The sequence shown here is derived from an EMBL/GenBank/DDBJ whole genome shotgun (WGS) entry which is preliminary data.</text>
</comment>
<protein>
    <submittedName>
        <fullName evidence="1">Uncharacterized protein</fullName>
    </submittedName>
</protein>
<gene>
    <name evidence="1" type="ORF">GGX14DRAFT_406252</name>
</gene>
<accession>A0AAD6Y3G3</accession>
<evidence type="ECO:0000313" key="2">
    <source>
        <dbReference type="Proteomes" id="UP001219525"/>
    </source>
</evidence>
<dbReference type="EMBL" id="JARJCW010000118">
    <property type="protein sequence ID" value="KAJ7192585.1"/>
    <property type="molecule type" value="Genomic_DNA"/>
</dbReference>
<evidence type="ECO:0000313" key="1">
    <source>
        <dbReference type="EMBL" id="KAJ7192585.1"/>
    </source>
</evidence>
<dbReference type="Proteomes" id="UP001219525">
    <property type="component" value="Unassembled WGS sequence"/>
</dbReference>
<keyword evidence="2" id="KW-1185">Reference proteome</keyword>
<sequence length="154" mass="16676">MDPSHELTSGSTPILPPPAFQSFKPQTRNTLIGQNAPSNECAGKEFPMDPEQGAKGYIKLYSTGVPNPQLFARVLQGQSEVILELTTEAVHIGLLEVCVTATFLLMSGRNISPDEWTQHRPNKCSTSTGASSEVDYCHSARGAGSLNYILELLQ</sequence>
<dbReference type="AlphaFoldDB" id="A0AAD6Y3G3"/>
<organism evidence="1 2">
    <name type="scientific">Mycena pura</name>
    <dbReference type="NCBI Taxonomy" id="153505"/>
    <lineage>
        <taxon>Eukaryota</taxon>
        <taxon>Fungi</taxon>
        <taxon>Dikarya</taxon>
        <taxon>Basidiomycota</taxon>
        <taxon>Agaricomycotina</taxon>
        <taxon>Agaricomycetes</taxon>
        <taxon>Agaricomycetidae</taxon>
        <taxon>Agaricales</taxon>
        <taxon>Marasmiineae</taxon>
        <taxon>Mycenaceae</taxon>
        <taxon>Mycena</taxon>
    </lineage>
</organism>
<proteinExistence type="predicted"/>